<dbReference type="InterPro" id="IPR001107">
    <property type="entry name" value="Band_7"/>
</dbReference>
<dbReference type="EMBL" id="PUIA01000057">
    <property type="protein sequence ID" value="PQO27278.1"/>
    <property type="molecule type" value="Genomic_DNA"/>
</dbReference>
<feature type="region of interest" description="Disordered" evidence="7">
    <location>
        <begin position="304"/>
        <end position="342"/>
    </location>
</feature>
<dbReference type="AlphaFoldDB" id="A0A2S8F551"/>
<feature type="transmembrane region" description="Helical" evidence="8">
    <location>
        <begin position="21"/>
        <end position="41"/>
    </location>
</feature>
<comment type="subcellular location">
    <subcellularLocation>
        <location evidence="1">Membrane</location>
        <topology evidence="1">Single-pass membrane protein</topology>
    </subcellularLocation>
</comment>
<evidence type="ECO:0000256" key="1">
    <source>
        <dbReference type="ARBA" id="ARBA00004167"/>
    </source>
</evidence>
<evidence type="ECO:0000256" key="5">
    <source>
        <dbReference type="ARBA" id="ARBA00023136"/>
    </source>
</evidence>
<keyword evidence="5 8" id="KW-0472">Membrane</keyword>
<dbReference type="SMART" id="SM00244">
    <property type="entry name" value="PHB"/>
    <property type="match status" value="1"/>
</dbReference>
<dbReference type="SUPFAM" id="SSF117892">
    <property type="entry name" value="Band 7/SPFH domain"/>
    <property type="match status" value="1"/>
</dbReference>
<dbReference type="Proteomes" id="UP000240009">
    <property type="component" value="Unassembled WGS sequence"/>
</dbReference>
<organism evidence="10 11">
    <name type="scientific">Blastopirellula marina</name>
    <dbReference type="NCBI Taxonomy" id="124"/>
    <lineage>
        <taxon>Bacteria</taxon>
        <taxon>Pseudomonadati</taxon>
        <taxon>Planctomycetota</taxon>
        <taxon>Planctomycetia</taxon>
        <taxon>Pirellulales</taxon>
        <taxon>Pirellulaceae</taxon>
        <taxon>Blastopirellula</taxon>
    </lineage>
</organism>
<evidence type="ECO:0000259" key="9">
    <source>
        <dbReference type="SMART" id="SM00244"/>
    </source>
</evidence>
<evidence type="ECO:0000256" key="2">
    <source>
        <dbReference type="ARBA" id="ARBA00007862"/>
    </source>
</evidence>
<gene>
    <name evidence="10" type="ORF">C5Y96_17180</name>
</gene>
<comment type="function">
    <text evidence="6">HflC and HflK could regulate a protease.</text>
</comment>
<evidence type="ECO:0000256" key="4">
    <source>
        <dbReference type="ARBA" id="ARBA00022989"/>
    </source>
</evidence>
<evidence type="ECO:0000313" key="11">
    <source>
        <dbReference type="Proteomes" id="UP000240009"/>
    </source>
</evidence>
<keyword evidence="3 8" id="KW-0812">Transmembrane</keyword>
<evidence type="ECO:0000256" key="3">
    <source>
        <dbReference type="ARBA" id="ARBA00022692"/>
    </source>
</evidence>
<evidence type="ECO:0000256" key="8">
    <source>
        <dbReference type="SAM" id="Phobius"/>
    </source>
</evidence>
<keyword evidence="4 8" id="KW-1133">Transmembrane helix</keyword>
<accession>A0A2S8F551</accession>
<dbReference type="CDD" id="cd03405">
    <property type="entry name" value="SPFH_HflC"/>
    <property type="match status" value="1"/>
</dbReference>
<sequence>MENAIENQSNQAAPLWTRVMRIGLGISIFILLVAYPCYLQVAEGTSVVVTRFGKPTRQLMEPGAYFKLPWPVEEARVVDLRQHVFNTPYTATLTHDRRNVVLSTFVVWNVADPLLFIQSSGSVEAVSAKIDGMVTAAKNTRMGGYDLSSLVSTDSAQLQTERIEQLLLEDVQQDARDKFGIQILQIGINRIAYESSNVSAVLAQMKAEREAAAKQLRALGEKNANAIRDDAVVRSEEILRDGRLEAGRIRADAEQKVSEIYAQAHLRDPEFYRYWRSLEALKRSLGSDSTIILRTNEGFMDLLTQPPSLPKTALPSTQSTTTQDHTAQIPQDASRGTAEVQP</sequence>
<reference evidence="10 11" key="1">
    <citation type="submission" date="2018-02" db="EMBL/GenBank/DDBJ databases">
        <title>Comparative genomes isolates from brazilian mangrove.</title>
        <authorList>
            <person name="Araujo J.E."/>
            <person name="Taketani R.G."/>
            <person name="Silva M.C.P."/>
            <person name="Loureco M.V."/>
            <person name="Andreote F.D."/>
        </authorList>
    </citation>
    <scope>NUCLEOTIDE SEQUENCE [LARGE SCALE GENOMIC DNA]</scope>
    <source>
        <strain evidence="10 11">HEX-2 MGV</strain>
    </source>
</reference>
<feature type="compositionally biased region" description="Polar residues" evidence="7">
    <location>
        <begin position="314"/>
        <end position="331"/>
    </location>
</feature>
<dbReference type="GO" id="GO:0016020">
    <property type="term" value="C:membrane"/>
    <property type="evidence" value="ECO:0007669"/>
    <property type="project" value="UniProtKB-SubCell"/>
</dbReference>
<evidence type="ECO:0000256" key="6">
    <source>
        <dbReference type="PIRNR" id="PIRNR005651"/>
    </source>
</evidence>
<evidence type="ECO:0000313" key="10">
    <source>
        <dbReference type="EMBL" id="PQO27278.1"/>
    </source>
</evidence>
<proteinExistence type="inferred from homology"/>
<protein>
    <recommendedName>
        <fullName evidence="6">Protein HflC</fullName>
    </recommendedName>
</protein>
<dbReference type="Gene3D" id="3.30.479.30">
    <property type="entry name" value="Band 7 domain"/>
    <property type="match status" value="1"/>
</dbReference>
<dbReference type="PANTHER" id="PTHR42911">
    <property type="entry name" value="MODULATOR OF FTSH PROTEASE HFLC"/>
    <property type="match status" value="1"/>
</dbReference>
<dbReference type="InterPro" id="IPR010200">
    <property type="entry name" value="HflC"/>
</dbReference>
<feature type="domain" description="Band 7" evidence="9">
    <location>
        <begin position="36"/>
        <end position="205"/>
    </location>
</feature>
<dbReference type="Pfam" id="PF01145">
    <property type="entry name" value="Band_7"/>
    <property type="match status" value="1"/>
</dbReference>
<name>A0A2S8F551_9BACT</name>
<dbReference type="PIRSF" id="PIRSF005651">
    <property type="entry name" value="HflC"/>
    <property type="match status" value="1"/>
</dbReference>
<comment type="caution">
    <text evidence="10">The sequence shown here is derived from an EMBL/GenBank/DDBJ whole genome shotgun (WGS) entry which is preliminary data.</text>
</comment>
<dbReference type="InterPro" id="IPR036013">
    <property type="entry name" value="Band_7/SPFH_dom_sf"/>
</dbReference>
<dbReference type="PANTHER" id="PTHR42911:SF1">
    <property type="entry name" value="MODULATOR OF FTSH PROTEASE HFLC"/>
    <property type="match status" value="1"/>
</dbReference>
<comment type="similarity">
    <text evidence="2 6">Belongs to the band 7/mec-2 family. HflC subfamily.</text>
</comment>
<evidence type="ECO:0000256" key="7">
    <source>
        <dbReference type="SAM" id="MobiDB-lite"/>
    </source>
</evidence>